<keyword evidence="2" id="KW-1185">Reference proteome</keyword>
<evidence type="ECO:0000313" key="3">
    <source>
        <dbReference type="WBParaSite" id="PgB04_g039_t01"/>
    </source>
</evidence>
<evidence type="ECO:0000313" key="2">
    <source>
        <dbReference type="Proteomes" id="UP000887569"/>
    </source>
</evidence>
<organism evidence="2 3">
    <name type="scientific">Parascaris univalens</name>
    <name type="common">Nematode worm</name>
    <dbReference type="NCBI Taxonomy" id="6257"/>
    <lineage>
        <taxon>Eukaryota</taxon>
        <taxon>Metazoa</taxon>
        <taxon>Ecdysozoa</taxon>
        <taxon>Nematoda</taxon>
        <taxon>Chromadorea</taxon>
        <taxon>Rhabditida</taxon>
        <taxon>Spirurina</taxon>
        <taxon>Ascaridomorpha</taxon>
        <taxon>Ascaridoidea</taxon>
        <taxon>Ascarididae</taxon>
        <taxon>Parascaris</taxon>
    </lineage>
</organism>
<dbReference type="AlphaFoldDB" id="A0A914ZJR9"/>
<protein>
    <submittedName>
        <fullName evidence="3">Uncharacterized protein</fullName>
    </submittedName>
</protein>
<accession>A0A914ZJR9</accession>
<dbReference type="Proteomes" id="UP000887569">
    <property type="component" value="Unplaced"/>
</dbReference>
<feature type="compositionally biased region" description="Polar residues" evidence="1">
    <location>
        <begin position="31"/>
        <end position="46"/>
    </location>
</feature>
<evidence type="ECO:0000256" key="1">
    <source>
        <dbReference type="SAM" id="MobiDB-lite"/>
    </source>
</evidence>
<sequence>MRKLLQANTLKCSYFRTPKVIRRQPSRRVNPQITDYNSRKSSTTPTIRHRISR</sequence>
<reference evidence="3" key="1">
    <citation type="submission" date="2022-11" db="UniProtKB">
        <authorList>
            <consortium name="WormBaseParasite"/>
        </authorList>
    </citation>
    <scope>IDENTIFICATION</scope>
</reference>
<dbReference type="WBParaSite" id="PgB04_g039_t01">
    <property type="protein sequence ID" value="PgB04_g039_t01"/>
    <property type="gene ID" value="PgB04_g039"/>
</dbReference>
<proteinExistence type="predicted"/>
<feature type="region of interest" description="Disordered" evidence="1">
    <location>
        <begin position="31"/>
        <end position="53"/>
    </location>
</feature>
<name>A0A914ZJR9_PARUN</name>